<evidence type="ECO:0008006" key="9">
    <source>
        <dbReference type="Google" id="ProtNLM"/>
    </source>
</evidence>
<feature type="transmembrane region" description="Helical" evidence="6">
    <location>
        <begin position="164"/>
        <end position="184"/>
    </location>
</feature>
<evidence type="ECO:0000256" key="1">
    <source>
        <dbReference type="ARBA" id="ARBA00004141"/>
    </source>
</evidence>
<feature type="transmembrane region" description="Helical" evidence="6">
    <location>
        <begin position="97"/>
        <end position="115"/>
    </location>
</feature>
<accession>A0AAD3TU41</accession>
<dbReference type="Proteomes" id="UP001222932">
    <property type="component" value="Unassembled WGS sequence"/>
</dbReference>
<dbReference type="PANTHER" id="PTHR21576:SF158">
    <property type="entry name" value="RIBOSOMAL RNA-PROCESSING PROTEIN 12-LIKE CONSERVED DOMAIN-CONTAINING PROTEIN"/>
    <property type="match status" value="1"/>
</dbReference>
<dbReference type="InterPro" id="IPR036259">
    <property type="entry name" value="MFS_trans_sf"/>
</dbReference>
<comment type="subcellular location">
    <subcellularLocation>
        <location evidence="1">Membrane</location>
        <topology evidence="1">Multi-pass membrane protein</topology>
    </subcellularLocation>
</comment>
<comment type="caution">
    <text evidence="7">The sequence shown here is derived from an EMBL/GenBank/DDBJ whole genome shotgun (WGS) entry which is preliminary data.</text>
</comment>
<dbReference type="GO" id="GO:0000329">
    <property type="term" value="C:fungal-type vacuole membrane"/>
    <property type="evidence" value="ECO:0007669"/>
    <property type="project" value="TreeGrafter"/>
</dbReference>
<dbReference type="Gene3D" id="1.20.1250.20">
    <property type="entry name" value="MFS general substrate transporter like domains"/>
    <property type="match status" value="1"/>
</dbReference>
<feature type="transmembrane region" description="Helical" evidence="6">
    <location>
        <begin position="268"/>
        <end position="287"/>
    </location>
</feature>
<keyword evidence="2 6" id="KW-0812">Transmembrane</keyword>
<feature type="transmembrane region" description="Helical" evidence="6">
    <location>
        <begin position="607"/>
        <end position="625"/>
    </location>
</feature>
<dbReference type="InterPro" id="IPR011701">
    <property type="entry name" value="MFS"/>
</dbReference>
<dbReference type="EMBL" id="BTCM01000003">
    <property type="protein sequence ID" value="GMK56878.1"/>
    <property type="molecule type" value="Genomic_DNA"/>
</dbReference>
<feature type="transmembrane region" description="Helical" evidence="6">
    <location>
        <begin position="135"/>
        <end position="157"/>
    </location>
</feature>
<dbReference type="PANTHER" id="PTHR21576">
    <property type="entry name" value="UNCHARACTERIZED NODULIN-LIKE PROTEIN"/>
    <property type="match status" value="1"/>
</dbReference>
<gene>
    <name evidence="7" type="ORF">CspeluHIS016_0307180</name>
</gene>
<proteinExistence type="predicted"/>
<dbReference type="AlphaFoldDB" id="A0AAD3TU41"/>
<evidence type="ECO:0000256" key="5">
    <source>
        <dbReference type="SAM" id="MobiDB-lite"/>
    </source>
</evidence>
<keyword evidence="8" id="KW-1185">Reference proteome</keyword>
<name>A0AAD3TU41_9TREE</name>
<feature type="transmembrane region" description="Helical" evidence="6">
    <location>
        <begin position="499"/>
        <end position="520"/>
    </location>
</feature>
<feature type="compositionally biased region" description="Basic and acidic residues" evidence="5">
    <location>
        <begin position="16"/>
        <end position="30"/>
    </location>
</feature>
<protein>
    <recommendedName>
        <fullName evidence="9">MFS general substrate transporter</fullName>
    </recommendedName>
</protein>
<organism evidence="7 8">
    <name type="scientific">Cutaneotrichosporon spelunceum</name>
    <dbReference type="NCBI Taxonomy" id="1672016"/>
    <lineage>
        <taxon>Eukaryota</taxon>
        <taxon>Fungi</taxon>
        <taxon>Dikarya</taxon>
        <taxon>Basidiomycota</taxon>
        <taxon>Agaricomycotina</taxon>
        <taxon>Tremellomycetes</taxon>
        <taxon>Trichosporonales</taxon>
        <taxon>Trichosporonaceae</taxon>
        <taxon>Cutaneotrichosporon</taxon>
    </lineage>
</organism>
<reference evidence="7" key="2">
    <citation type="submission" date="2023-06" db="EMBL/GenBank/DDBJ databases">
        <authorList>
            <person name="Kobayashi Y."/>
            <person name="Kayamori A."/>
            <person name="Aoki K."/>
            <person name="Shiwa Y."/>
            <person name="Fujita N."/>
            <person name="Sugita T."/>
            <person name="Iwasaki W."/>
            <person name="Tanaka N."/>
            <person name="Takashima M."/>
        </authorList>
    </citation>
    <scope>NUCLEOTIDE SEQUENCE</scope>
    <source>
        <strain evidence="7">HIS016</strain>
    </source>
</reference>
<evidence type="ECO:0000256" key="6">
    <source>
        <dbReference type="SAM" id="Phobius"/>
    </source>
</evidence>
<evidence type="ECO:0000256" key="4">
    <source>
        <dbReference type="ARBA" id="ARBA00023136"/>
    </source>
</evidence>
<evidence type="ECO:0000313" key="7">
    <source>
        <dbReference type="EMBL" id="GMK56878.1"/>
    </source>
</evidence>
<reference evidence="7" key="1">
    <citation type="journal article" date="2023" name="BMC Genomics">
        <title>Chromosome-level genome assemblies of Cutaneotrichosporon spp. (Trichosporonales, Basidiomycota) reveal imbalanced evolution between nucleotide sequences and chromosome synteny.</title>
        <authorList>
            <person name="Kobayashi Y."/>
            <person name="Kayamori A."/>
            <person name="Aoki K."/>
            <person name="Shiwa Y."/>
            <person name="Matsutani M."/>
            <person name="Fujita N."/>
            <person name="Sugita T."/>
            <person name="Iwasaki W."/>
            <person name="Tanaka N."/>
            <person name="Takashima M."/>
        </authorList>
    </citation>
    <scope>NUCLEOTIDE SEQUENCE</scope>
    <source>
        <strain evidence="7">HIS016</strain>
    </source>
</reference>
<feature type="transmembrane region" description="Helical" evidence="6">
    <location>
        <begin position="559"/>
        <end position="581"/>
    </location>
</feature>
<sequence>MASPLSSPTIIYDSERTYFADHSRDPHPRSDSPSSPPQTRRRSSSGRRSSRSSMVDYGTNPTRRPSLIPPDVDLILEGKRRRTCGNLCGLRTRSVQVALMCISILMSSLQANGVYCWPTYGPLVQKRLGLGTTEAQTIVVGGILGVYLCAAPMGALVDRYGPRSGSLMSALSAVTGYCSFAAVIKAKADEGAGPGTYLVLTACFFLVGAATVGSYFAALTTASLSFPSYPTLSLSLPLACMGLSALFLSSFSSLPVFQVGGELDPVRFLTFLGLLSAAVNLFAAMFMRVIPPDPPVLHDDVETDSEDGYDHAYNDYTDLSHSLNLDERTPLLIGGPEAAREDVEALEHGKAKRWTAAGLLRNPGFWAFGLVMTGCIGPSETVMATFGNIVTALLPPEALLTLSALGQATTQAFQLFNPTALTSIPPLVIAAAKDEALMLRNKHVFILSISSTVSRLVTGVLADYLAPAPVAIPAPHSDDPYAPTHYFVQKKRIRMFRSMFAAICSGLLAMVFAWSAGWLYTESMLWVLSFGVGTFYGALFTLSPAIISSHFGATSFGLSWGMISYFPALGSALFSYLYAFLARAQTSNESTIDTAICYGRGCFSSSFWVAAVGCGASALGLVYIGRRWHV</sequence>
<dbReference type="GO" id="GO:0022857">
    <property type="term" value="F:transmembrane transporter activity"/>
    <property type="evidence" value="ECO:0007669"/>
    <property type="project" value="InterPro"/>
</dbReference>
<evidence type="ECO:0000256" key="2">
    <source>
        <dbReference type="ARBA" id="ARBA00022692"/>
    </source>
</evidence>
<feature type="compositionally biased region" description="Basic residues" evidence="5">
    <location>
        <begin position="39"/>
        <end position="50"/>
    </location>
</feature>
<feature type="transmembrane region" description="Helical" evidence="6">
    <location>
        <begin position="196"/>
        <end position="217"/>
    </location>
</feature>
<evidence type="ECO:0000256" key="3">
    <source>
        <dbReference type="ARBA" id="ARBA00022989"/>
    </source>
</evidence>
<feature type="transmembrane region" description="Helical" evidence="6">
    <location>
        <begin position="229"/>
        <end position="248"/>
    </location>
</feature>
<feature type="transmembrane region" description="Helical" evidence="6">
    <location>
        <begin position="526"/>
        <end position="547"/>
    </location>
</feature>
<dbReference type="Pfam" id="PF07690">
    <property type="entry name" value="MFS_1"/>
    <property type="match status" value="1"/>
</dbReference>
<feature type="region of interest" description="Disordered" evidence="5">
    <location>
        <begin position="16"/>
        <end position="69"/>
    </location>
</feature>
<evidence type="ECO:0000313" key="8">
    <source>
        <dbReference type="Proteomes" id="UP001222932"/>
    </source>
</evidence>
<keyword evidence="4 6" id="KW-0472">Membrane</keyword>
<dbReference type="SUPFAM" id="SSF103473">
    <property type="entry name" value="MFS general substrate transporter"/>
    <property type="match status" value="1"/>
</dbReference>
<keyword evidence="3 6" id="KW-1133">Transmembrane helix</keyword>